<comment type="caution">
    <text evidence="2">The sequence shown here is derived from an EMBL/GenBank/DDBJ whole genome shotgun (WGS) entry which is preliminary data.</text>
</comment>
<dbReference type="InterPro" id="IPR040277">
    <property type="entry name" value="Os04g0629400-like"/>
</dbReference>
<gene>
    <name evidence="2" type="ORF">NE237_001378</name>
</gene>
<dbReference type="Proteomes" id="UP001141806">
    <property type="component" value="Unassembled WGS sequence"/>
</dbReference>
<dbReference type="PANTHER" id="PTHR36036:SF1">
    <property type="entry name" value="PROLINE-RICH FAMILY PROTEIN"/>
    <property type="match status" value="1"/>
</dbReference>
<accession>A0A9Q0QYC3</accession>
<evidence type="ECO:0000256" key="1">
    <source>
        <dbReference type="SAM" id="MobiDB-lite"/>
    </source>
</evidence>
<evidence type="ECO:0000313" key="3">
    <source>
        <dbReference type="Proteomes" id="UP001141806"/>
    </source>
</evidence>
<reference evidence="2" key="1">
    <citation type="journal article" date="2023" name="Plant J.">
        <title>The genome of the king protea, Protea cynaroides.</title>
        <authorList>
            <person name="Chang J."/>
            <person name="Duong T.A."/>
            <person name="Schoeman C."/>
            <person name="Ma X."/>
            <person name="Roodt D."/>
            <person name="Barker N."/>
            <person name="Li Z."/>
            <person name="Van de Peer Y."/>
            <person name="Mizrachi E."/>
        </authorList>
    </citation>
    <scope>NUCLEOTIDE SEQUENCE</scope>
    <source>
        <tissue evidence="2">Young leaves</tissue>
    </source>
</reference>
<dbReference type="EMBL" id="JAMYWD010000003">
    <property type="protein sequence ID" value="KAJ4976272.1"/>
    <property type="molecule type" value="Genomic_DNA"/>
</dbReference>
<proteinExistence type="predicted"/>
<dbReference type="OrthoDB" id="1436129at2759"/>
<sequence length="116" mass="12188">MIFIFIISALVVVGLILGFGLFRHGLQKNHKCSGDSCHSPEDQPVFSNPCSGGNCFPPPYANPNPIPACSGGSCFPPPYANPNPIPATGTATPPYNPPNPEVVAQGPVHPQLQQLD</sequence>
<name>A0A9Q0QYC3_9MAGN</name>
<keyword evidence="3" id="KW-1185">Reference proteome</keyword>
<organism evidence="2 3">
    <name type="scientific">Protea cynaroides</name>
    <dbReference type="NCBI Taxonomy" id="273540"/>
    <lineage>
        <taxon>Eukaryota</taxon>
        <taxon>Viridiplantae</taxon>
        <taxon>Streptophyta</taxon>
        <taxon>Embryophyta</taxon>
        <taxon>Tracheophyta</taxon>
        <taxon>Spermatophyta</taxon>
        <taxon>Magnoliopsida</taxon>
        <taxon>Proteales</taxon>
        <taxon>Proteaceae</taxon>
        <taxon>Protea</taxon>
    </lineage>
</organism>
<dbReference type="PANTHER" id="PTHR36036">
    <property type="entry name" value="PROLINE-RICH FAMILY PROTEIN"/>
    <property type="match status" value="1"/>
</dbReference>
<feature type="region of interest" description="Disordered" evidence="1">
    <location>
        <begin position="85"/>
        <end position="116"/>
    </location>
</feature>
<evidence type="ECO:0000313" key="2">
    <source>
        <dbReference type="EMBL" id="KAJ4976272.1"/>
    </source>
</evidence>
<protein>
    <submittedName>
        <fullName evidence="2">Uncharacterized protein</fullName>
    </submittedName>
</protein>
<dbReference type="AlphaFoldDB" id="A0A9Q0QYC3"/>